<dbReference type="AlphaFoldDB" id="A0A9P3HDA3"/>
<dbReference type="OrthoDB" id="2449935at2759"/>
<reference evidence="1" key="2">
    <citation type="journal article" date="2022" name="Microbiol. Resour. Announc.">
        <title>Whole-Genome Sequence of Entomortierella parvispora E1425, a Mucoromycotan Fungus Associated with Burkholderiaceae-Related Endosymbiotic Bacteria.</title>
        <authorList>
            <person name="Herlambang A."/>
            <person name="Guo Y."/>
            <person name="Takashima Y."/>
            <person name="Narisawa K."/>
            <person name="Ohta H."/>
            <person name="Nishizawa T."/>
        </authorList>
    </citation>
    <scope>NUCLEOTIDE SEQUENCE</scope>
    <source>
        <strain evidence="1">E1425</strain>
    </source>
</reference>
<dbReference type="InterPro" id="IPR032675">
    <property type="entry name" value="LRR_dom_sf"/>
</dbReference>
<sequence length="567" mass="64461">MMCRQAGYQSRRYRDSPWRTFQELIEDNRTTLRQIEFRMSLPGLATTPKFLWSLVELCGHARSHLERMAFLGWADMPLLDMLMIWKAAQTQVKKFEFIRCEVVRGPLLEIYPASKLEIFPQFWCMGEDSDDTDEHMQDSLNDISLNNTAGNKVNEGDLTGMMPKRPRNMISKEAELSKLRRRCWAFVNSSVTLHPEVMWEEESLQHFEENDTVDEIGGFRPEYTLREGTVRDLILDEVRGIGPDLTIRLFISQAPKLQRLVWHLHRSTDFWMTANGGGLDITTTAMLLHPKFQDPATGRGIVGGQTCRRWPDLASVTITSTRGTGGISDIVLELLLENIGQEGTASCSPLRTLCLQGVGFGPKAFNSLRNREHFQVLVEVDLVRCINATSAMLEEILESCPRLEAIAGNVIRVDAIALGIPWACRNLKRWRIHIDSTQSTNEVSKGSPAMTLGSKGQQQVVFERLSALVSLEILDLDLVFPIRERGQSIQTLEWQLKRGLNLLATLTELETVRFLQTHSMNMSKSAVQWMMDHWPSLKLVEGRLGRTKADHKELSRLLSTRNIASQQ</sequence>
<protein>
    <submittedName>
        <fullName evidence="1">Uncharacterized protein</fullName>
    </submittedName>
</protein>
<evidence type="ECO:0000313" key="2">
    <source>
        <dbReference type="Proteomes" id="UP000827284"/>
    </source>
</evidence>
<organism evidence="1 2">
    <name type="scientific">Entomortierella parvispora</name>
    <dbReference type="NCBI Taxonomy" id="205924"/>
    <lineage>
        <taxon>Eukaryota</taxon>
        <taxon>Fungi</taxon>
        <taxon>Fungi incertae sedis</taxon>
        <taxon>Mucoromycota</taxon>
        <taxon>Mortierellomycotina</taxon>
        <taxon>Mortierellomycetes</taxon>
        <taxon>Mortierellales</taxon>
        <taxon>Mortierellaceae</taxon>
        <taxon>Entomortierella</taxon>
    </lineage>
</organism>
<name>A0A9P3HDA3_9FUNG</name>
<dbReference type="Proteomes" id="UP000827284">
    <property type="component" value="Unassembled WGS sequence"/>
</dbReference>
<keyword evidence="2" id="KW-1185">Reference proteome</keyword>
<accession>A0A9P3HDA3</accession>
<dbReference type="Gene3D" id="3.80.10.10">
    <property type="entry name" value="Ribonuclease Inhibitor"/>
    <property type="match status" value="1"/>
</dbReference>
<evidence type="ECO:0000313" key="1">
    <source>
        <dbReference type="EMBL" id="GJJ74625.1"/>
    </source>
</evidence>
<dbReference type="EMBL" id="BQFW01000009">
    <property type="protein sequence ID" value="GJJ74625.1"/>
    <property type="molecule type" value="Genomic_DNA"/>
</dbReference>
<comment type="caution">
    <text evidence="1">The sequence shown here is derived from an EMBL/GenBank/DDBJ whole genome shotgun (WGS) entry which is preliminary data.</text>
</comment>
<proteinExistence type="predicted"/>
<reference evidence="1" key="1">
    <citation type="submission" date="2021-11" db="EMBL/GenBank/DDBJ databases">
        <authorList>
            <person name="Herlambang A."/>
            <person name="Guo Y."/>
            <person name="Takashima Y."/>
            <person name="Nishizawa T."/>
        </authorList>
    </citation>
    <scope>NUCLEOTIDE SEQUENCE</scope>
    <source>
        <strain evidence="1">E1425</strain>
    </source>
</reference>
<gene>
    <name evidence="1" type="ORF">EMPS_06983</name>
</gene>